<evidence type="ECO:0000313" key="2">
    <source>
        <dbReference type="EMBL" id="KXH66170.1"/>
    </source>
</evidence>
<feature type="compositionally biased region" description="Low complexity" evidence="1">
    <location>
        <begin position="129"/>
        <end position="139"/>
    </location>
</feature>
<dbReference type="OrthoDB" id="4849581at2759"/>
<protein>
    <submittedName>
        <fullName evidence="2">Uncharacterized protein</fullName>
    </submittedName>
</protein>
<organism evidence="2 3">
    <name type="scientific">Colletotrichum salicis</name>
    <dbReference type="NCBI Taxonomy" id="1209931"/>
    <lineage>
        <taxon>Eukaryota</taxon>
        <taxon>Fungi</taxon>
        <taxon>Dikarya</taxon>
        <taxon>Ascomycota</taxon>
        <taxon>Pezizomycotina</taxon>
        <taxon>Sordariomycetes</taxon>
        <taxon>Hypocreomycetidae</taxon>
        <taxon>Glomerellales</taxon>
        <taxon>Glomerellaceae</taxon>
        <taxon>Colletotrichum</taxon>
        <taxon>Colletotrichum acutatum species complex</taxon>
    </lineage>
</organism>
<feature type="region of interest" description="Disordered" evidence="1">
    <location>
        <begin position="65"/>
        <end position="104"/>
    </location>
</feature>
<feature type="region of interest" description="Disordered" evidence="1">
    <location>
        <begin position="123"/>
        <end position="157"/>
    </location>
</feature>
<dbReference type="EMBL" id="JFFI01000736">
    <property type="protein sequence ID" value="KXH66170.1"/>
    <property type="molecule type" value="Genomic_DNA"/>
</dbReference>
<gene>
    <name evidence="2" type="ORF">CSAL01_05313</name>
</gene>
<feature type="region of interest" description="Disordered" evidence="1">
    <location>
        <begin position="181"/>
        <end position="231"/>
    </location>
</feature>
<proteinExistence type="predicted"/>
<comment type="caution">
    <text evidence="2">The sequence shown here is derived from an EMBL/GenBank/DDBJ whole genome shotgun (WGS) entry which is preliminary data.</text>
</comment>
<dbReference type="AlphaFoldDB" id="A0A135V0H5"/>
<sequence length="231" mass="25693">MCLAENIYHIACGCWQGHHITHPCPRKPHPRYPNYCPDLSCSGVFRKSGKCLACRRLEAQHRNLFPLPLPPPTPSPSPPPHPRTTTLDQGNRGADEDEDEEENRREKFALLAEVLRRAVDVRAERDGSALRSRSRSGSGINTASRSRLLDDSSDDVTPLDTANGNTLFIKASKQTFETQIPEKERVGRKHVPPRFPREPPCSLNEGEPSALLHTKAPAYGGSHPPILNPHQ</sequence>
<accession>A0A135V0H5</accession>
<evidence type="ECO:0000256" key="1">
    <source>
        <dbReference type="SAM" id="MobiDB-lite"/>
    </source>
</evidence>
<evidence type="ECO:0000313" key="3">
    <source>
        <dbReference type="Proteomes" id="UP000070121"/>
    </source>
</evidence>
<feature type="compositionally biased region" description="Pro residues" evidence="1">
    <location>
        <begin position="67"/>
        <end position="82"/>
    </location>
</feature>
<name>A0A135V0H5_9PEZI</name>
<reference evidence="2 3" key="1">
    <citation type="submission" date="2014-02" db="EMBL/GenBank/DDBJ databases">
        <title>The genome sequence of Colletotrichum salicis CBS 607.94.</title>
        <authorList>
            <person name="Baroncelli R."/>
            <person name="Thon M.R."/>
        </authorList>
    </citation>
    <scope>NUCLEOTIDE SEQUENCE [LARGE SCALE GENOMIC DNA]</scope>
    <source>
        <strain evidence="2 3">CBS 607.94</strain>
    </source>
</reference>
<keyword evidence="3" id="KW-1185">Reference proteome</keyword>
<dbReference type="Proteomes" id="UP000070121">
    <property type="component" value="Unassembled WGS sequence"/>
</dbReference>